<keyword evidence="2" id="KW-1185">Reference proteome</keyword>
<reference evidence="1 2" key="1">
    <citation type="submission" date="2021-05" db="EMBL/GenBank/DDBJ databases">
        <title>Roseococcus sp. XZZS9, whole genome shotgun sequencing project.</title>
        <authorList>
            <person name="Zhao G."/>
            <person name="Shen L."/>
        </authorList>
    </citation>
    <scope>NUCLEOTIDE SEQUENCE [LARGE SCALE GENOMIC DNA]</scope>
    <source>
        <strain evidence="1 2">XZZS9</strain>
    </source>
</reference>
<protein>
    <submittedName>
        <fullName evidence="1">Uncharacterized protein</fullName>
    </submittedName>
</protein>
<evidence type="ECO:0000313" key="1">
    <source>
        <dbReference type="EMBL" id="MBS7812273.1"/>
    </source>
</evidence>
<name>A0ABS5QFW7_9PROT</name>
<dbReference type="Proteomes" id="UP000766336">
    <property type="component" value="Unassembled WGS sequence"/>
</dbReference>
<accession>A0ABS5QFW7</accession>
<organism evidence="1 2">
    <name type="scientific">Roseococcus pinisoli</name>
    <dbReference type="NCBI Taxonomy" id="2835040"/>
    <lineage>
        <taxon>Bacteria</taxon>
        <taxon>Pseudomonadati</taxon>
        <taxon>Pseudomonadota</taxon>
        <taxon>Alphaproteobacteria</taxon>
        <taxon>Acetobacterales</taxon>
        <taxon>Roseomonadaceae</taxon>
        <taxon>Roseococcus</taxon>
    </lineage>
</organism>
<dbReference type="EMBL" id="JAHCDA010000003">
    <property type="protein sequence ID" value="MBS7812273.1"/>
    <property type="molecule type" value="Genomic_DNA"/>
</dbReference>
<evidence type="ECO:0000313" key="2">
    <source>
        <dbReference type="Proteomes" id="UP000766336"/>
    </source>
</evidence>
<gene>
    <name evidence="1" type="ORF">KHU32_15090</name>
</gene>
<proteinExistence type="predicted"/>
<dbReference type="RefSeq" id="WP_213670981.1">
    <property type="nucleotide sequence ID" value="NZ_JAHCDA010000003.1"/>
</dbReference>
<comment type="caution">
    <text evidence="1">The sequence shown here is derived from an EMBL/GenBank/DDBJ whole genome shotgun (WGS) entry which is preliminary data.</text>
</comment>
<sequence length="65" mass="7202">MTTIAVGMKVKLHDSQVKVFKSFAGWQGEVVGPPGVKGEVEVVWTHPTRDSVHLSRWKPEHLVPA</sequence>